<dbReference type="InterPro" id="IPR011991">
    <property type="entry name" value="ArsR-like_HTH"/>
</dbReference>
<dbReference type="PANTHER" id="PTHR39168">
    <property type="entry name" value="TRANSCRIPTIONAL REGULATOR-RELATED"/>
    <property type="match status" value="1"/>
</dbReference>
<dbReference type="Proteomes" id="UP001057702">
    <property type="component" value="Unassembled WGS sequence"/>
</dbReference>
<dbReference type="PANTHER" id="PTHR39168:SF1">
    <property type="entry name" value="TRANSCRIPTIONAL REGULATORY PROTEIN"/>
    <property type="match status" value="1"/>
</dbReference>
<dbReference type="PRINTS" id="PR00778">
    <property type="entry name" value="HTHARSR"/>
</dbReference>
<dbReference type="RefSeq" id="WP_255918787.1">
    <property type="nucleotide sequence ID" value="NZ_JANFNG010000002.1"/>
</dbReference>
<dbReference type="InterPro" id="IPR036390">
    <property type="entry name" value="WH_DNA-bd_sf"/>
</dbReference>
<gene>
    <name evidence="2" type="ORF">NGB36_04785</name>
</gene>
<dbReference type="PROSITE" id="PS50987">
    <property type="entry name" value="HTH_ARSR_2"/>
    <property type="match status" value="1"/>
</dbReference>
<accession>A0ABT1PQH4</accession>
<dbReference type="Pfam" id="PF12840">
    <property type="entry name" value="HTH_20"/>
    <property type="match status" value="1"/>
</dbReference>
<dbReference type="Gene3D" id="1.10.10.10">
    <property type="entry name" value="Winged helix-like DNA-binding domain superfamily/Winged helix DNA-binding domain"/>
    <property type="match status" value="1"/>
</dbReference>
<dbReference type="CDD" id="cd00090">
    <property type="entry name" value="HTH_ARSR"/>
    <property type="match status" value="1"/>
</dbReference>
<sequence>MDTQAAAAPAREADVARAAVAFGDPSRVLVLLALGDGRELPASVLAAEAGISASTASAHLARLLDAGLVTVEAHGRHRYYRLSGPDVSDVLEALARVAPPKTVRSLRDGTRAEALRRCRTCYDHLAGRLGVELMDALLAHGILTGGDGRYRSDGAGRDRPSAPGRDASYQLTDRGREVLTAFGVDPDALPRRRPAIRYCVDWSEQRHHLSGALGAAITGRLFALGWIQRGEARRIVRLTDAGREGLERTFGIRRDWDGVA</sequence>
<dbReference type="InterPro" id="IPR052543">
    <property type="entry name" value="HTH_Metal-responsive_Reg"/>
</dbReference>
<dbReference type="SUPFAM" id="SSF46785">
    <property type="entry name" value="Winged helix' DNA-binding domain"/>
    <property type="match status" value="1"/>
</dbReference>
<evidence type="ECO:0000313" key="3">
    <source>
        <dbReference type="Proteomes" id="UP001057702"/>
    </source>
</evidence>
<evidence type="ECO:0000259" key="1">
    <source>
        <dbReference type="PROSITE" id="PS50987"/>
    </source>
</evidence>
<name>A0ABT1PQH4_9ACTN</name>
<proteinExistence type="predicted"/>
<keyword evidence="3" id="KW-1185">Reference proteome</keyword>
<feature type="domain" description="HTH arsR-type" evidence="1">
    <location>
        <begin position="7"/>
        <end position="102"/>
    </location>
</feature>
<dbReference type="NCBIfam" id="NF033788">
    <property type="entry name" value="HTH_metalloreg"/>
    <property type="match status" value="1"/>
</dbReference>
<dbReference type="InterPro" id="IPR001845">
    <property type="entry name" value="HTH_ArsR_DNA-bd_dom"/>
</dbReference>
<evidence type="ECO:0000313" key="2">
    <source>
        <dbReference type="EMBL" id="MCQ4079924.1"/>
    </source>
</evidence>
<dbReference type="SMART" id="SM00418">
    <property type="entry name" value="HTH_ARSR"/>
    <property type="match status" value="1"/>
</dbReference>
<reference evidence="2" key="1">
    <citation type="submission" date="2022-06" db="EMBL/GenBank/DDBJ databases">
        <title>Draft genome sequence of Streptomyces sp. RB6PN25 isolated from peat swamp forest in Thailand.</title>
        <authorList>
            <person name="Duangmal K."/>
            <person name="Klaysubun C."/>
        </authorList>
    </citation>
    <scope>NUCLEOTIDE SEQUENCE</scope>
    <source>
        <strain evidence="2">RB6PN25</strain>
    </source>
</reference>
<comment type="caution">
    <text evidence="2">The sequence shown here is derived from an EMBL/GenBank/DDBJ whole genome shotgun (WGS) entry which is preliminary data.</text>
</comment>
<organism evidence="2 3">
    <name type="scientific">Streptomyces humicola</name>
    <dbReference type="NCBI Taxonomy" id="2953240"/>
    <lineage>
        <taxon>Bacteria</taxon>
        <taxon>Bacillati</taxon>
        <taxon>Actinomycetota</taxon>
        <taxon>Actinomycetes</taxon>
        <taxon>Kitasatosporales</taxon>
        <taxon>Streptomycetaceae</taxon>
        <taxon>Streptomyces</taxon>
    </lineage>
</organism>
<protein>
    <submittedName>
        <fullName evidence="2">Metalloregulator ArsR/SmtB family transcription factor</fullName>
    </submittedName>
</protein>
<dbReference type="InterPro" id="IPR036388">
    <property type="entry name" value="WH-like_DNA-bd_sf"/>
</dbReference>
<dbReference type="EMBL" id="JANFNG010000002">
    <property type="protein sequence ID" value="MCQ4079924.1"/>
    <property type="molecule type" value="Genomic_DNA"/>
</dbReference>